<dbReference type="PANTHER" id="PTHR43606">
    <property type="entry name" value="PHOSPHATASE, PUTATIVE (AFU_ORTHOLOGUE AFUA_6G08710)-RELATED"/>
    <property type="match status" value="1"/>
</dbReference>
<evidence type="ECO:0000313" key="3">
    <source>
        <dbReference type="EMBL" id="KAK7014925.1"/>
    </source>
</evidence>
<protein>
    <submittedName>
        <fullName evidence="3">Alkaline phosphatase D</fullName>
    </submittedName>
</protein>
<organism evidence="3 4">
    <name type="scientific">Favolaschia claudopus</name>
    <dbReference type="NCBI Taxonomy" id="2862362"/>
    <lineage>
        <taxon>Eukaryota</taxon>
        <taxon>Fungi</taxon>
        <taxon>Dikarya</taxon>
        <taxon>Basidiomycota</taxon>
        <taxon>Agaricomycotina</taxon>
        <taxon>Agaricomycetes</taxon>
        <taxon>Agaricomycetidae</taxon>
        <taxon>Agaricales</taxon>
        <taxon>Marasmiineae</taxon>
        <taxon>Mycenaceae</taxon>
        <taxon>Favolaschia</taxon>
    </lineage>
</organism>
<dbReference type="Pfam" id="PF09423">
    <property type="entry name" value="PhoD"/>
    <property type="match status" value="1"/>
</dbReference>
<gene>
    <name evidence="3" type="ORF">R3P38DRAFT_3571803</name>
</gene>
<dbReference type="PANTHER" id="PTHR43606:SF7">
    <property type="entry name" value="PHOSPHATASE, PUTATIVE (AFU_ORTHOLOGUE AFUA_6G08710)-RELATED"/>
    <property type="match status" value="1"/>
</dbReference>
<dbReference type="SUPFAM" id="SSF56300">
    <property type="entry name" value="Metallo-dependent phosphatases"/>
    <property type="match status" value="1"/>
</dbReference>
<keyword evidence="4" id="KW-1185">Reference proteome</keyword>
<reference evidence="3 4" key="1">
    <citation type="journal article" date="2024" name="J Genomics">
        <title>Draft genome sequencing and assembly of Favolaschia claudopus CIRM-BRFM 2984 isolated from oak limbs.</title>
        <authorList>
            <person name="Navarro D."/>
            <person name="Drula E."/>
            <person name="Chaduli D."/>
            <person name="Cazenave R."/>
            <person name="Ahrendt S."/>
            <person name="Wang J."/>
            <person name="Lipzen A."/>
            <person name="Daum C."/>
            <person name="Barry K."/>
            <person name="Grigoriev I.V."/>
            <person name="Favel A."/>
            <person name="Rosso M.N."/>
            <person name="Martin F."/>
        </authorList>
    </citation>
    <scope>NUCLEOTIDE SEQUENCE [LARGE SCALE GENOMIC DNA]</scope>
    <source>
        <strain evidence="3 4">CIRM-BRFM 2984</strain>
    </source>
</reference>
<dbReference type="InterPro" id="IPR038607">
    <property type="entry name" value="PhoD-like_sf"/>
</dbReference>
<dbReference type="Gene3D" id="3.60.21.70">
    <property type="entry name" value="PhoD-like phosphatase"/>
    <property type="match status" value="2"/>
</dbReference>
<feature type="domain" description="Phospholipase D N-terminal" evidence="2">
    <location>
        <begin position="115"/>
        <end position="210"/>
    </location>
</feature>
<dbReference type="EMBL" id="JAWWNJ010000055">
    <property type="protein sequence ID" value="KAK7014925.1"/>
    <property type="molecule type" value="Genomic_DNA"/>
</dbReference>
<dbReference type="InterPro" id="IPR018946">
    <property type="entry name" value="PhoD-like_MPP"/>
</dbReference>
<dbReference type="Pfam" id="PF16655">
    <property type="entry name" value="PhoD_N"/>
    <property type="match status" value="1"/>
</dbReference>
<evidence type="ECO:0000259" key="1">
    <source>
        <dbReference type="Pfam" id="PF09423"/>
    </source>
</evidence>
<dbReference type="InterPro" id="IPR032093">
    <property type="entry name" value="PhoD_N"/>
</dbReference>
<proteinExistence type="predicted"/>
<dbReference type="AlphaFoldDB" id="A0AAW0AR07"/>
<dbReference type="Gene3D" id="2.60.40.380">
    <property type="entry name" value="Purple acid phosphatase-like, N-terminal"/>
    <property type="match status" value="1"/>
</dbReference>
<sequence>MSWFFGLSIHPSSTVMLFLGSLLFTLSVGATAVFDRNLAYSSPYAEHPQLSHDTKQLQARHVQHIRRQTMDASPFNDKHYPTFYGSDFSNSPFVWNGGINFTHSGDVPRCFDTLVASGDPLDSSVLIWTRAVPLGSGPDQSVPVCVQYQVFGSPALGGKPIDSAQAFTSWDVDFTVKFEVSNLQPDTQYFYFFTDCTNPNTRSPVGKTRTLPSPDTPAHLVNGGKPLTLAVFSCSQFQTGWFNAYGVAAHNTSAEIFVHLGDYVRWHCVTAMEENLQRYTTIANVLLNIEPTPLSFSLIRMHRGSQSGKNSSTSQAPYLLVFMHSGAGRPRGSRFLNRMTQVADNSWKAGTTNSNDTAAGCSFSPSGACFTDRKLAAVRAYHEWLPVRQVTQFDLLRIWRNFQVGKLLDLTMLDTRNYDRDVTDVSFRVVLQVVGSIATFANRSLMGAAQEKWFAETLVQSQERGAVWRIVGCVWLELTVKDDWDGYRANRQRVLDHLYRNNISNTIILSGDSHANWVSDLARRPFGSPYWIRPPTFSRYNPLTGEGGIGVELAGTAVTSPSAFGVNAPPALTDPVSALFVTGNPDLQWSEGSFRGFFTLTIDSKEVNATYYAMKDISTPNLDSFVSAIFNVQVGNNKLSRPVAGGEVAAGVLKPLGL</sequence>
<name>A0AAW0AR07_9AGAR</name>
<evidence type="ECO:0000259" key="2">
    <source>
        <dbReference type="Pfam" id="PF16655"/>
    </source>
</evidence>
<evidence type="ECO:0000313" key="4">
    <source>
        <dbReference type="Proteomes" id="UP001362999"/>
    </source>
</evidence>
<dbReference type="Proteomes" id="UP001362999">
    <property type="component" value="Unassembled WGS sequence"/>
</dbReference>
<accession>A0AAW0AR07</accession>
<dbReference type="InterPro" id="IPR029052">
    <property type="entry name" value="Metallo-depent_PP-like"/>
</dbReference>
<dbReference type="InterPro" id="IPR052900">
    <property type="entry name" value="Phospholipid_Metab_Enz"/>
</dbReference>
<comment type="caution">
    <text evidence="3">The sequence shown here is derived from an EMBL/GenBank/DDBJ whole genome shotgun (WGS) entry which is preliminary data.</text>
</comment>
<feature type="domain" description="PhoD-like phosphatase metallophosphatase" evidence="1">
    <location>
        <begin position="342"/>
        <end position="610"/>
    </location>
</feature>